<name>A0A4Y9ZYA4_9AGAM</name>
<dbReference type="Gene3D" id="3.40.50.1760">
    <property type="entry name" value="Glutathione synthase, substrate-binding domain superfamily, eukaryotic"/>
    <property type="match status" value="1"/>
</dbReference>
<accession>A0A4Y9ZYA4</accession>
<feature type="domain" description="Glutathione synthase substrate-binding" evidence="1">
    <location>
        <begin position="133"/>
        <end position="160"/>
    </location>
</feature>
<sequence length="166" mass="18534">MDEAFLDETMGERGVGSVDEFSGELWRAWKEARDGGVEQKLHLGLFRSDYLLHQPEDKGPISLKQVEFNTISSSFGALSQQVSKLHRYLHASTAYFNASPLLKSASFPPNEPVPGLAAGLAEAYKAYGQPSASILFVVQPNERNVFDQRLLEYELLEKSVRITYPP</sequence>
<dbReference type="SUPFAM" id="SSF52440">
    <property type="entry name" value="PreATP-grasp domain"/>
    <property type="match status" value="1"/>
</dbReference>
<dbReference type="OrthoDB" id="2020073at2759"/>
<dbReference type="STRING" id="135208.A0A4Y9ZYA4"/>
<dbReference type="Pfam" id="PF03917">
    <property type="entry name" value="GSH_synth_ATP"/>
    <property type="match status" value="1"/>
</dbReference>
<evidence type="ECO:0000259" key="1">
    <source>
        <dbReference type="Pfam" id="PF03199"/>
    </source>
</evidence>
<dbReference type="EMBL" id="SFCI01000544">
    <property type="protein sequence ID" value="TFY79180.1"/>
    <property type="molecule type" value="Genomic_DNA"/>
</dbReference>
<dbReference type="InterPro" id="IPR005615">
    <property type="entry name" value="Glutathione_synthase"/>
</dbReference>
<dbReference type="GO" id="GO:0005829">
    <property type="term" value="C:cytosol"/>
    <property type="evidence" value="ECO:0007669"/>
    <property type="project" value="TreeGrafter"/>
</dbReference>
<comment type="caution">
    <text evidence="2">The sequence shown here is derived from an EMBL/GenBank/DDBJ whole genome shotgun (WGS) entry which is preliminary data.</text>
</comment>
<dbReference type="GO" id="GO:0043295">
    <property type="term" value="F:glutathione binding"/>
    <property type="evidence" value="ECO:0007669"/>
    <property type="project" value="TreeGrafter"/>
</dbReference>
<evidence type="ECO:0000313" key="3">
    <source>
        <dbReference type="Proteomes" id="UP000298061"/>
    </source>
</evidence>
<dbReference type="AlphaFoldDB" id="A0A4Y9ZYA4"/>
<dbReference type="Proteomes" id="UP000298061">
    <property type="component" value="Unassembled WGS sequence"/>
</dbReference>
<evidence type="ECO:0000313" key="2">
    <source>
        <dbReference type="EMBL" id="TFY79180.1"/>
    </source>
</evidence>
<dbReference type="Gene3D" id="3.30.470.20">
    <property type="entry name" value="ATP-grasp fold, B domain"/>
    <property type="match status" value="1"/>
</dbReference>
<proteinExistence type="predicted"/>
<dbReference type="InterPro" id="IPR037013">
    <property type="entry name" value="GSH-S_sub-bd_sf"/>
</dbReference>
<protein>
    <recommendedName>
        <fullName evidence="1">Glutathione synthase substrate-binding domain-containing protein</fullName>
    </recommendedName>
</protein>
<dbReference type="GO" id="GO:0005524">
    <property type="term" value="F:ATP binding"/>
    <property type="evidence" value="ECO:0007669"/>
    <property type="project" value="InterPro"/>
</dbReference>
<dbReference type="InterPro" id="IPR004887">
    <property type="entry name" value="GSH_synth_subst-bd"/>
</dbReference>
<dbReference type="InterPro" id="IPR016185">
    <property type="entry name" value="PreATP-grasp_dom_sf"/>
</dbReference>
<dbReference type="Pfam" id="PF03199">
    <property type="entry name" value="GSH_synthase"/>
    <property type="match status" value="1"/>
</dbReference>
<dbReference type="PANTHER" id="PTHR11130:SF0">
    <property type="entry name" value="GLUTATHIONE SYNTHETASE"/>
    <property type="match status" value="1"/>
</dbReference>
<gene>
    <name evidence="2" type="ORF">EWM64_g4830</name>
</gene>
<dbReference type="SUPFAM" id="SSF56059">
    <property type="entry name" value="Glutathione synthetase ATP-binding domain-like"/>
    <property type="match status" value="1"/>
</dbReference>
<organism evidence="2 3">
    <name type="scientific">Hericium alpestre</name>
    <dbReference type="NCBI Taxonomy" id="135208"/>
    <lineage>
        <taxon>Eukaryota</taxon>
        <taxon>Fungi</taxon>
        <taxon>Dikarya</taxon>
        <taxon>Basidiomycota</taxon>
        <taxon>Agaricomycotina</taxon>
        <taxon>Agaricomycetes</taxon>
        <taxon>Russulales</taxon>
        <taxon>Hericiaceae</taxon>
        <taxon>Hericium</taxon>
    </lineage>
</organism>
<dbReference type="GO" id="GO:0004363">
    <property type="term" value="F:glutathione synthase activity"/>
    <property type="evidence" value="ECO:0007669"/>
    <property type="project" value="InterPro"/>
</dbReference>
<keyword evidence="3" id="KW-1185">Reference proteome</keyword>
<dbReference type="PANTHER" id="PTHR11130">
    <property type="entry name" value="GLUTATHIONE SYNTHETASE"/>
    <property type="match status" value="1"/>
</dbReference>
<reference evidence="2 3" key="1">
    <citation type="submission" date="2019-02" db="EMBL/GenBank/DDBJ databases">
        <title>Genome sequencing of the rare red list fungi Hericium alpestre (H. flagellum).</title>
        <authorList>
            <person name="Buettner E."/>
            <person name="Kellner H."/>
        </authorList>
    </citation>
    <scope>NUCLEOTIDE SEQUENCE [LARGE SCALE GENOMIC DNA]</scope>
    <source>
        <strain evidence="2 3">DSM 108284</strain>
    </source>
</reference>